<name>A0A1F7RL33_9BACT</name>
<feature type="transmembrane region" description="Helical" evidence="8">
    <location>
        <begin position="350"/>
        <end position="367"/>
    </location>
</feature>
<organism evidence="10 11">
    <name type="scientific">Candidatus Schekmanbacteria bacterium GWA2_38_11</name>
    <dbReference type="NCBI Taxonomy" id="1817876"/>
    <lineage>
        <taxon>Bacteria</taxon>
        <taxon>Candidatus Schekmaniibacteriota</taxon>
    </lineage>
</organism>
<keyword evidence="6 8" id="KW-1133">Transmembrane helix</keyword>
<dbReference type="InterPro" id="IPR050297">
    <property type="entry name" value="LipidA_mod_glycosyltrf_83"/>
</dbReference>
<keyword evidence="2" id="KW-1003">Cell membrane</keyword>
<evidence type="ECO:0000256" key="6">
    <source>
        <dbReference type="ARBA" id="ARBA00022989"/>
    </source>
</evidence>
<gene>
    <name evidence="10" type="ORF">A2042_06920</name>
</gene>
<feature type="transmembrane region" description="Helical" evidence="8">
    <location>
        <begin position="254"/>
        <end position="272"/>
    </location>
</feature>
<feature type="transmembrane region" description="Helical" evidence="8">
    <location>
        <begin position="166"/>
        <end position="190"/>
    </location>
</feature>
<evidence type="ECO:0000256" key="4">
    <source>
        <dbReference type="ARBA" id="ARBA00022679"/>
    </source>
</evidence>
<dbReference type="Proteomes" id="UP000178526">
    <property type="component" value="Unassembled WGS sequence"/>
</dbReference>
<keyword evidence="4" id="KW-0808">Transferase</keyword>
<feature type="transmembrane region" description="Helical" evidence="8">
    <location>
        <begin position="85"/>
        <end position="105"/>
    </location>
</feature>
<evidence type="ECO:0000313" key="10">
    <source>
        <dbReference type="EMBL" id="OGL42252.1"/>
    </source>
</evidence>
<dbReference type="InterPro" id="IPR038731">
    <property type="entry name" value="RgtA/B/C-like"/>
</dbReference>
<feature type="transmembrane region" description="Helical" evidence="8">
    <location>
        <begin position="278"/>
        <end position="300"/>
    </location>
</feature>
<feature type="transmembrane region" description="Helical" evidence="8">
    <location>
        <begin position="215"/>
        <end position="233"/>
    </location>
</feature>
<dbReference type="GO" id="GO:0009103">
    <property type="term" value="P:lipopolysaccharide biosynthetic process"/>
    <property type="evidence" value="ECO:0007669"/>
    <property type="project" value="UniProtKB-ARBA"/>
</dbReference>
<dbReference type="AlphaFoldDB" id="A0A1F7RL33"/>
<accession>A0A1F7RL33</accession>
<evidence type="ECO:0000256" key="3">
    <source>
        <dbReference type="ARBA" id="ARBA00022676"/>
    </source>
</evidence>
<feature type="transmembrane region" description="Helical" evidence="8">
    <location>
        <begin position="320"/>
        <end position="338"/>
    </location>
</feature>
<dbReference type="GO" id="GO:0005886">
    <property type="term" value="C:plasma membrane"/>
    <property type="evidence" value="ECO:0007669"/>
    <property type="project" value="UniProtKB-SubCell"/>
</dbReference>
<dbReference type="PANTHER" id="PTHR33908">
    <property type="entry name" value="MANNOSYLTRANSFERASE YKCB-RELATED"/>
    <property type="match status" value="1"/>
</dbReference>
<protein>
    <recommendedName>
        <fullName evidence="9">Glycosyltransferase RgtA/B/C/D-like domain-containing protein</fullName>
    </recommendedName>
</protein>
<dbReference type="GO" id="GO:0016763">
    <property type="term" value="F:pentosyltransferase activity"/>
    <property type="evidence" value="ECO:0007669"/>
    <property type="project" value="TreeGrafter"/>
</dbReference>
<dbReference type="PANTHER" id="PTHR33908:SF11">
    <property type="entry name" value="MEMBRANE PROTEIN"/>
    <property type="match status" value="1"/>
</dbReference>
<evidence type="ECO:0000256" key="1">
    <source>
        <dbReference type="ARBA" id="ARBA00004651"/>
    </source>
</evidence>
<feature type="transmembrane region" description="Helical" evidence="8">
    <location>
        <begin position="139"/>
        <end position="157"/>
    </location>
</feature>
<keyword evidence="5 8" id="KW-0812">Transmembrane</keyword>
<evidence type="ECO:0000256" key="2">
    <source>
        <dbReference type="ARBA" id="ARBA00022475"/>
    </source>
</evidence>
<feature type="domain" description="Glycosyltransferase RgtA/B/C/D-like" evidence="9">
    <location>
        <begin position="72"/>
        <end position="220"/>
    </location>
</feature>
<keyword evidence="3" id="KW-0328">Glycosyltransferase</keyword>
<comment type="subcellular location">
    <subcellularLocation>
        <location evidence="1">Cell membrane</location>
        <topology evidence="1">Multi-pass membrane protein</topology>
    </subcellularLocation>
</comment>
<feature type="transmembrane region" description="Helical" evidence="8">
    <location>
        <begin position="57"/>
        <end position="79"/>
    </location>
</feature>
<dbReference type="EMBL" id="MGDB01000053">
    <property type="protein sequence ID" value="OGL42252.1"/>
    <property type="molecule type" value="Genomic_DNA"/>
</dbReference>
<evidence type="ECO:0000259" key="9">
    <source>
        <dbReference type="Pfam" id="PF13231"/>
    </source>
</evidence>
<sequence length="539" mass="63742">MKFTLSKNSDFWVIITLLAIALVLKIPILANPTWSFSGDEGIVGLMAKHILEGSFPIYFYGQAYWGSFEACIASFFFLIFGINPFALKLAPLLLFLLFIISQYFLVKMLFNKKIAFLSAFLSAIAPSALNMWSSKAGSHIANLFLGTLFFLLCFKYFETRNDKKKFYLFLIGIYTGFSYWTDQMLFYYLIPLSLYLFYRKDFLTVKLFLPRLKTIFLFFIPGFFVGVFPEIYYRLFDNTYTITASAQHFSLRQTILKISVFFKLFTYMTGYLEKQSFFINILTTLYLLIIFASIAFGFYFFRKDFKNLLTFSRNNISKWFIVYLQFIFVPVIFILTPVDPNVELRTRLLLPLYTFLPVILSILFFELKKKYKSISIVILSIILLNLGFEKYNFYREWGLINKNLSIASFYDEKENLIKYLKSINAKGGYASFWLGYEITFRTNEKIIIYPLWGRDKYPKYFNYVMALKDPFYIYHIKEPYLVNLESKLKNDEVKYSKKEIGNYVLFYNLSMKYLQKPLPKNKVTTEFWGDLNPQKVRIN</sequence>
<feature type="transmembrane region" description="Helical" evidence="8">
    <location>
        <begin position="12"/>
        <end position="36"/>
    </location>
</feature>
<evidence type="ECO:0000256" key="5">
    <source>
        <dbReference type="ARBA" id="ARBA00022692"/>
    </source>
</evidence>
<reference evidence="10 11" key="1">
    <citation type="journal article" date="2016" name="Nat. Commun.">
        <title>Thousands of microbial genomes shed light on interconnected biogeochemical processes in an aquifer system.</title>
        <authorList>
            <person name="Anantharaman K."/>
            <person name="Brown C.T."/>
            <person name="Hug L.A."/>
            <person name="Sharon I."/>
            <person name="Castelle C.J."/>
            <person name="Probst A.J."/>
            <person name="Thomas B.C."/>
            <person name="Singh A."/>
            <person name="Wilkins M.J."/>
            <person name="Karaoz U."/>
            <person name="Brodie E.L."/>
            <person name="Williams K.H."/>
            <person name="Hubbard S.S."/>
            <person name="Banfield J.F."/>
        </authorList>
    </citation>
    <scope>NUCLEOTIDE SEQUENCE [LARGE SCALE GENOMIC DNA]</scope>
</reference>
<proteinExistence type="predicted"/>
<dbReference type="Pfam" id="PF13231">
    <property type="entry name" value="PMT_2"/>
    <property type="match status" value="1"/>
</dbReference>
<evidence type="ECO:0000256" key="8">
    <source>
        <dbReference type="SAM" id="Phobius"/>
    </source>
</evidence>
<evidence type="ECO:0000256" key="7">
    <source>
        <dbReference type="ARBA" id="ARBA00023136"/>
    </source>
</evidence>
<comment type="caution">
    <text evidence="10">The sequence shown here is derived from an EMBL/GenBank/DDBJ whole genome shotgun (WGS) entry which is preliminary data.</text>
</comment>
<evidence type="ECO:0000313" key="11">
    <source>
        <dbReference type="Proteomes" id="UP000178526"/>
    </source>
</evidence>
<keyword evidence="7 8" id="KW-0472">Membrane</keyword>